<name>A0A8S5P0I3_9CAUD</name>
<dbReference type="Pfam" id="PF11681">
    <property type="entry name" value="Phage_Tube_PhiTE"/>
    <property type="match status" value="1"/>
</dbReference>
<protein>
    <recommendedName>
        <fullName evidence="2">DUF3277 family protein</fullName>
    </recommendedName>
</protein>
<sequence>MATYSFMDVNATLTGVGGVVNLGNGSSVAKEGITVTLNQDRNNMTVGADGEVMHSLRKDKSGTITVRLLYTSPVNKILQAMYDAQALSSSAWGNNAIAITNSGNKELVTARSVAFKKQPDRTYSEDGTTLEWTFDCGKIDTITGTY</sequence>
<organism evidence="1">
    <name type="scientific">Myoviridae sp. ctakU3</name>
    <dbReference type="NCBI Taxonomy" id="2825135"/>
    <lineage>
        <taxon>Viruses</taxon>
        <taxon>Duplodnaviria</taxon>
        <taxon>Heunggongvirae</taxon>
        <taxon>Uroviricota</taxon>
        <taxon>Caudoviricetes</taxon>
    </lineage>
</organism>
<proteinExistence type="predicted"/>
<evidence type="ECO:0008006" key="2">
    <source>
        <dbReference type="Google" id="ProtNLM"/>
    </source>
</evidence>
<dbReference type="InterPro" id="IPR021695">
    <property type="entry name" value="Phage_KPP10_Orf10"/>
</dbReference>
<evidence type="ECO:0000313" key="1">
    <source>
        <dbReference type="EMBL" id="DAE00590.1"/>
    </source>
</evidence>
<dbReference type="NCBIfam" id="NF047581">
    <property type="entry name" value="gp105_phage_fam"/>
    <property type="match status" value="1"/>
</dbReference>
<accession>A0A8S5P0I3</accession>
<dbReference type="EMBL" id="BK015306">
    <property type="protein sequence ID" value="DAE00590.1"/>
    <property type="molecule type" value="Genomic_DNA"/>
</dbReference>
<reference evidence="1" key="1">
    <citation type="journal article" date="2021" name="Proc. Natl. Acad. Sci. U.S.A.">
        <title>A Catalog of Tens of Thousands of Viruses from Human Metagenomes Reveals Hidden Associations with Chronic Diseases.</title>
        <authorList>
            <person name="Tisza M.J."/>
            <person name="Buck C.B."/>
        </authorList>
    </citation>
    <scope>NUCLEOTIDE SEQUENCE</scope>
    <source>
        <strain evidence="1">CtakU3</strain>
    </source>
</reference>